<comment type="similarity">
    <text evidence="3 11">Belongs to the ELOF1 family.</text>
</comment>
<dbReference type="InterPro" id="IPR038567">
    <property type="entry name" value="T_Elf1_sf"/>
</dbReference>
<keyword evidence="13" id="KW-1185">Reference proteome</keyword>
<keyword evidence="10 11" id="KW-0539">Nucleus</keyword>
<evidence type="ECO:0000313" key="13">
    <source>
        <dbReference type="Proteomes" id="UP001054889"/>
    </source>
</evidence>
<name>A0AAV5CSF5_ELECO</name>
<evidence type="ECO:0000256" key="4">
    <source>
        <dbReference type="ARBA" id="ARBA00014973"/>
    </source>
</evidence>
<proteinExistence type="inferred from homology"/>
<dbReference type="Proteomes" id="UP001054889">
    <property type="component" value="Unassembled WGS sequence"/>
</dbReference>
<evidence type="ECO:0000313" key="12">
    <source>
        <dbReference type="EMBL" id="GJN00847.1"/>
    </source>
</evidence>
<keyword evidence="8 11" id="KW-0805">Transcription regulation</keyword>
<dbReference type="SUPFAM" id="SSF57783">
    <property type="entry name" value="Zinc beta-ribbon"/>
    <property type="match status" value="1"/>
</dbReference>
<organism evidence="12 13">
    <name type="scientific">Eleusine coracana subsp. coracana</name>
    <dbReference type="NCBI Taxonomy" id="191504"/>
    <lineage>
        <taxon>Eukaryota</taxon>
        <taxon>Viridiplantae</taxon>
        <taxon>Streptophyta</taxon>
        <taxon>Embryophyta</taxon>
        <taxon>Tracheophyta</taxon>
        <taxon>Spermatophyta</taxon>
        <taxon>Magnoliopsida</taxon>
        <taxon>Liliopsida</taxon>
        <taxon>Poales</taxon>
        <taxon>Poaceae</taxon>
        <taxon>PACMAD clade</taxon>
        <taxon>Chloridoideae</taxon>
        <taxon>Cynodonteae</taxon>
        <taxon>Eleusininae</taxon>
        <taxon>Eleusine</taxon>
    </lineage>
</organism>
<dbReference type="GO" id="GO:0008023">
    <property type="term" value="C:transcription elongation factor complex"/>
    <property type="evidence" value="ECO:0007669"/>
    <property type="project" value="TreeGrafter"/>
</dbReference>
<evidence type="ECO:0000256" key="3">
    <source>
        <dbReference type="ARBA" id="ARBA00009730"/>
    </source>
</evidence>
<evidence type="ECO:0000256" key="6">
    <source>
        <dbReference type="ARBA" id="ARBA00022771"/>
    </source>
</evidence>
<dbReference type="PANTHER" id="PTHR20934">
    <property type="entry name" value="TRANSCRIPTION ELONGATION FACTOR 1 HOMOLOG"/>
    <property type="match status" value="1"/>
</dbReference>
<keyword evidence="9 11" id="KW-0804">Transcription</keyword>
<dbReference type="GO" id="GO:0000993">
    <property type="term" value="F:RNA polymerase II complex binding"/>
    <property type="evidence" value="ECO:0007669"/>
    <property type="project" value="TreeGrafter"/>
</dbReference>
<keyword evidence="6 11" id="KW-0863">Zinc-finger</keyword>
<dbReference type="AlphaFoldDB" id="A0AAV5CSF5"/>
<dbReference type="GO" id="GO:0006368">
    <property type="term" value="P:transcription elongation by RNA polymerase II"/>
    <property type="evidence" value="ECO:0007669"/>
    <property type="project" value="TreeGrafter"/>
</dbReference>
<evidence type="ECO:0000256" key="9">
    <source>
        <dbReference type="ARBA" id="ARBA00023163"/>
    </source>
</evidence>
<protein>
    <recommendedName>
        <fullName evidence="4 11">Transcription elongation factor 1 homolog</fullName>
    </recommendedName>
</protein>
<comment type="subcellular location">
    <subcellularLocation>
        <location evidence="2 11">Nucleus</location>
    </subcellularLocation>
</comment>
<keyword evidence="7 11" id="KW-0862">Zinc</keyword>
<dbReference type="FunFam" id="2.20.25.190:FF:000001">
    <property type="entry name" value="Transcription elongation factor 1 homolog"/>
    <property type="match status" value="1"/>
</dbReference>
<reference evidence="12" key="2">
    <citation type="submission" date="2021-12" db="EMBL/GenBank/DDBJ databases">
        <title>Resequencing data analysis of finger millet.</title>
        <authorList>
            <person name="Hatakeyama M."/>
            <person name="Aluri S."/>
            <person name="Balachadran M.T."/>
            <person name="Sivarajan S.R."/>
            <person name="Poveda L."/>
            <person name="Shimizu-Inatsugi R."/>
            <person name="Schlapbach R."/>
            <person name="Sreeman S.M."/>
            <person name="Shimizu K.K."/>
        </authorList>
    </citation>
    <scope>NUCLEOTIDE SEQUENCE</scope>
</reference>
<evidence type="ECO:0000256" key="5">
    <source>
        <dbReference type="ARBA" id="ARBA00022723"/>
    </source>
</evidence>
<sequence length="144" mass="15634">MSVSTCHIIPQRHALLRIRVSSSPCCGIGNPAASASQACAADQSAASSSLAIVMGKRKSRMSKLLARPKKQPKLDTTFPCPFCNHRDSVDCFIDLKHNCARVACFICREKFSTKAHPLTAPVDVYAEWIDACVAVNTQLDDDVV</sequence>
<dbReference type="Gene3D" id="2.20.25.190">
    <property type="match status" value="1"/>
</dbReference>
<comment type="caution">
    <text evidence="12">The sequence shown here is derived from an EMBL/GenBank/DDBJ whole genome shotgun (WGS) entry which is preliminary data.</text>
</comment>
<gene>
    <name evidence="12" type="primary">ga18067</name>
    <name evidence="12" type="ORF">PR202_ga18067</name>
</gene>
<dbReference type="GO" id="GO:0008270">
    <property type="term" value="F:zinc ion binding"/>
    <property type="evidence" value="ECO:0007669"/>
    <property type="project" value="UniProtKB-KW"/>
</dbReference>
<dbReference type="PANTHER" id="PTHR20934:SF21">
    <property type="entry name" value="TRANSCRIPTION ELONGATION FACTOR 1 HOMOLOG"/>
    <property type="match status" value="1"/>
</dbReference>
<dbReference type="InterPro" id="IPR007808">
    <property type="entry name" value="Elf1"/>
</dbReference>
<evidence type="ECO:0000256" key="10">
    <source>
        <dbReference type="ARBA" id="ARBA00023242"/>
    </source>
</evidence>
<evidence type="ECO:0000256" key="1">
    <source>
        <dbReference type="ARBA" id="ARBA00003357"/>
    </source>
</evidence>
<evidence type="ECO:0000256" key="2">
    <source>
        <dbReference type="ARBA" id="ARBA00004123"/>
    </source>
</evidence>
<evidence type="ECO:0000256" key="11">
    <source>
        <dbReference type="RuleBase" id="RU364033"/>
    </source>
</evidence>
<accession>A0AAV5CSF5</accession>
<comment type="function">
    <text evidence="1 11">Transcription elongation factor implicated in the maintenance of proper chromatin structure in actively transcribed regions.</text>
</comment>
<dbReference type="Pfam" id="PF05129">
    <property type="entry name" value="Zn_ribbon_Elf1"/>
    <property type="match status" value="1"/>
</dbReference>
<evidence type="ECO:0000256" key="8">
    <source>
        <dbReference type="ARBA" id="ARBA00023015"/>
    </source>
</evidence>
<evidence type="ECO:0000256" key="7">
    <source>
        <dbReference type="ARBA" id="ARBA00022833"/>
    </source>
</evidence>
<keyword evidence="5 11" id="KW-0479">Metal-binding</keyword>
<reference evidence="12" key="1">
    <citation type="journal article" date="2018" name="DNA Res.">
        <title>Multiple hybrid de novo genome assembly of finger millet, an orphan allotetraploid crop.</title>
        <authorList>
            <person name="Hatakeyama M."/>
            <person name="Aluri S."/>
            <person name="Balachadran M.T."/>
            <person name="Sivarajan S.R."/>
            <person name="Patrignani A."/>
            <person name="Gruter S."/>
            <person name="Poveda L."/>
            <person name="Shimizu-Inatsugi R."/>
            <person name="Baeten J."/>
            <person name="Francoijs K.J."/>
            <person name="Nataraja K.N."/>
            <person name="Reddy Y.A.N."/>
            <person name="Phadnis S."/>
            <person name="Ravikumar R.L."/>
            <person name="Schlapbach R."/>
            <person name="Sreeman S.M."/>
            <person name="Shimizu K.K."/>
        </authorList>
    </citation>
    <scope>NUCLEOTIDE SEQUENCE</scope>
</reference>
<dbReference type="EMBL" id="BQKI01000008">
    <property type="protein sequence ID" value="GJN00847.1"/>
    <property type="molecule type" value="Genomic_DNA"/>
</dbReference>